<feature type="compositionally biased region" description="Basic and acidic residues" evidence="2">
    <location>
        <begin position="504"/>
        <end position="525"/>
    </location>
</feature>
<feature type="compositionally biased region" description="Basic and acidic residues" evidence="2">
    <location>
        <begin position="534"/>
        <end position="549"/>
    </location>
</feature>
<proteinExistence type="predicted"/>
<comment type="caution">
    <text evidence="4">The sequence shown here is derived from an EMBL/GenBank/DDBJ whole genome shotgun (WGS) entry which is preliminary data.</text>
</comment>
<dbReference type="InterPro" id="IPR004875">
    <property type="entry name" value="DDE_SF_endonuclease_dom"/>
</dbReference>
<dbReference type="Pfam" id="PF03184">
    <property type="entry name" value="DDE_1"/>
    <property type="match status" value="1"/>
</dbReference>
<feature type="compositionally biased region" description="Acidic residues" evidence="2">
    <location>
        <begin position="443"/>
        <end position="452"/>
    </location>
</feature>
<dbReference type="PANTHER" id="PTHR19303:SF74">
    <property type="entry name" value="POGO TRANSPOSABLE ELEMENT WITH KRAB DOMAIN"/>
    <property type="match status" value="1"/>
</dbReference>
<evidence type="ECO:0000256" key="1">
    <source>
        <dbReference type="ARBA" id="ARBA00023125"/>
    </source>
</evidence>
<reference evidence="4" key="2">
    <citation type="journal article" date="2023" name="BMC Genomics">
        <title>Pest status, molecular evolution, and epigenetic factors derived from the genome assembly of Frankliniella fusca, a thysanopteran phytovirus vector.</title>
        <authorList>
            <person name="Catto M.A."/>
            <person name="Labadie P.E."/>
            <person name="Jacobson A.L."/>
            <person name="Kennedy G.G."/>
            <person name="Srinivasan R."/>
            <person name="Hunt B.G."/>
        </authorList>
    </citation>
    <scope>NUCLEOTIDE SEQUENCE</scope>
    <source>
        <tissue evidence="4">Head</tissue>
    </source>
</reference>
<dbReference type="AlphaFoldDB" id="A0AAE1LN14"/>
<evidence type="ECO:0000313" key="4">
    <source>
        <dbReference type="EMBL" id="KAK3924037.1"/>
    </source>
</evidence>
<evidence type="ECO:0000256" key="2">
    <source>
        <dbReference type="SAM" id="MobiDB-lite"/>
    </source>
</evidence>
<dbReference type="InterPro" id="IPR006600">
    <property type="entry name" value="HTH_CenpB_DNA-bd_dom"/>
</dbReference>
<keyword evidence="5" id="KW-1185">Reference proteome</keyword>
<keyword evidence="1" id="KW-0238">DNA-binding</keyword>
<accession>A0AAE1LN14</accession>
<dbReference type="Proteomes" id="UP001219518">
    <property type="component" value="Unassembled WGS sequence"/>
</dbReference>
<gene>
    <name evidence="4" type="ORF">KUF71_002367</name>
</gene>
<dbReference type="InterPro" id="IPR036397">
    <property type="entry name" value="RNaseH_sf"/>
</dbReference>
<dbReference type="PROSITE" id="PS51253">
    <property type="entry name" value="HTH_CENPB"/>
    <property type="match status" value="1"/>
</dbReference>
<dbReference type="Gene3D" id="3.30.420.10">
    <property type="entry name" value="Ribonuclease H-like superfamily/Ribonuclease H"/>
    <property type="match status" value="1"/>
</dbReference>
<dbReference type="EMBL" id="JAHWGI010001161">
    <property type="protein sequence ID" value="KAK3924037.1"/>
    <property type="molecule type" value="Genomic_DNA"/>
</dbReference>
<dbReference type="GO" id="GO:0005634">
    <property type="term" value="C:nucleus"/>
    <property type="evidence" value="ECO:0007669"/>
    <property type="project" value="TreeGrafter"/>
</dbReference>
<dbReference type="InterPro" id="IPR050863">
    <property type="entry name" value="CenT-Element_Derived"/>
</dbReference>
<reference evidence="4" key="1">
    <citation type="submission" date="2021-07" db="EMBL/GenBank/DDBJ databases">
        <authorList>
            <person name="Catto M.A."/>
            <person name="Jacobson A."/>
            <person name="Kennedy G."/>
            <person name="Labadie P."/>
            <person name="Hunt B.G."/>
            <person name="Srinivasan R."/>
        </authorList>
    </citation>
    <scope>NUCLEOTIDE SEQUENCE</scope>
    <source>
        <strain evidence="4">PL_HMW_Pooled</strain>
        <tissue evidence="4">Head</tissue>
    </source>
</reference>
<name>A0AAE1LN14_9NEOP</name>
<sequence length="549" mass="61739">MVRNYQRKSTKGMHSDIAMRTALDYVKKGMKVREAARETGVDRTTLARKIKLFEQHDNIPESINLASSFKSQQIFTDEVESDLVSYILKRSTLGYGLTSTELRECAYEVAEKNNIKMPKSWSDNKSAGVDWYLKFMKRHPELSARKPEQCSVARAAAFNPINISNYFHKLDDVLKRHPNFTNGTRVFNLDEKRVSTVGALKEKIISPKGIIKQVHQAKGQERGISMTMCGIICASGQALPPVLIFPRVNFTRNMLVDCYPGTLGLANKAGYMTKEMFVPTIKFFIEQSKSTKEDPTLLVVDNVGSHLTLETLNLCKDNGVTLFTLPPHTTHKTQPLDVGIFSPFETAYGKAVHQWQQAHPGCTATIYNIASFVNSAWAKSATPANIFSAFKATGISPLNKEIFSEEEFIPSFITKDQGQPSTSAEASGGEEKQDETEKGEEHQNEEEVDDPDPITVPNRIIPVVDILGLPKAQTPKKPRQNRRKGKCMVATDTPEKNAIAETEAEIKRKKEEKEERKRIREEKKAQQQQQKKASSKEKKWEKNASAKEN</sequence>
<evidence type="ECO:0000259" key="3">
    <source>
        <dbReference type="PROSITE" id="PS51253"/>
    </source>
</evidence>
<dbReference type="Pfam" id="PF03221">
    <property type="entry name" value="HTH_Tnp_Tc5"/>
    <property type="match status" value="1"/>
</dbReference>
<feature type="compositionally biased region" description="Basic and acidic residues" evidence="2">
    <location>
        <begin position="429"/>
        <end position="442"/>
    </location>
</feature>
<dbReference type="PANTHER" id="PTHR19303">
    <property type="entry name" value="TRANSPOSON"/>
    <property type="match status" value="1"/>
</dbReference>
<feature type="region of interest" description="Disordered" evidence="2">
    <location>
        <begin position="412"/>
        <end position="549"/>
    </location>
</feature>
<evidence type="ECO:0000313" key="5">
    <source>
        <dbReference type="Proteomes" id="UP001219518"/>
    </source>
</evidence>
<feature type="compositionally biased region" description="Polar residues" evidence="2">
    <location>
        <begin position="414"/>
        <end position="425"/>
    </location>
</feature>
<protein>
    <submittedName>
        <fullName evidence="4">Tigger transposable element-derived protein 6</fullName>
    </submittedName>
</protein>
<feature type="compositionally biased region" description="Basic residues" evidence="2">
    <location>
        <begin position="474"/>
        <end position="486"/>
    </location>
</feature>
<organism evidence="4 5">
    <name type="scientific">Frankliniella fusca</name>
    <dbReference type="NCBI Taxonomy" id="407009"/>
    <lineage>
        <taxon>Eukaryota</taxon>
        <taxon>Metazoa</taxon>
        <taxon>Ecdysozoa</taxon>
        <taxon>Arthropoda</taxon>
        <taxon>Hexapoda</taxon>
        <taxon>Insecta</taxon>
        <taxon>Pterygota</taxon>
        <taxon>Neoptera</taxon>
        <taxon>Paraneoptera</taxon>
        <taxon>Thysanoptera</taxon>
        <taxon>Terebrantia</taxon>
        <taxon>Thripoidea</taxon>
        <taxon>Thripidae</taxon>
        <taxon>Frankliniella</taxon>
    </lineage>
</organism>
<dbReference type="GO" id="GO:0003677">
    <property type="term" value="F:DNA binding"/>
    <property type="evidence" value="ECO:0007669"/>
    <property type="project" value="UniProtKB-KW"/>
</dbReference>
<feature type="domain" description="HTH CENPB-type" evidence="3">
    <location>
        <begin position="67"/>
        <end position="145"/>
    </location>
</feature>